<keyword evidence="2" id="KW-1185">Reference proteome</keyword>
<reference evidence="2" key="1">
    <citation type="journal article" date="2019" name="Int. J. Syst. Evol. Microbiol.">
        <title>The Global Catalogue of Microorganisms (GCM) 10K type strain sequencing project: providing services to taxonomists for standard genome sequencing and annotation.</title>
        <authorList>
            <consortium name="The Broad Institute Genomics Platform"/>
            <consortium name="The Broad Institute Genome Sequencing Center for Infectious Disease"/>
            <person name="Wu L."/>
            <person name="Ma J."/>
        </authorList>
    </citation>
    <scope>NUCLEOTIDE SEQUENCE [LARGE SCALE GENOMIC DNA]</scope>
    <source>
        <strain evidence="2">JCM 3367</strain>
    </source>
</reference>
<dbReference type="EMBL" id="BAAARY010000005">
    <property type="protein sequence ID" value="GAA2519160.1"/>
    <property type="molecule type" value="Genomic_DNA"/>
</dbReference>
<sequence length="186" mass="20289">MTRHTVLLSFAATPRPPVLRAVHRLREIGDRVTVLALTGAGWEELAAASEIALITADGAELRHPARAPIELVLRRAPRAFLRRASGIGLRHPAIRPVGRVAGRLADLHGRLYGAYNRRIFMPVYGLTVRSTVLATTFERVLREVSLGPVDRIIAADTLAVTCAWRLAARHPTASATTDLTVADQEQ</sequence>
<proteinExistence type="predicted"/>
<gene>
    <name evidence="1" type="ORF">GCM10010201_15300</name>
</gene>
<name>A0ABP6AN13_9ACTN</name>
<dbReference type="RefSeq" id="WP_344170396.1">
    <property type="nucleotide sequence ID" value="NZ_BAAARY010000005.1"/>
</dbReference>
<evidence type="ECO:0000313" key="1">
    <source>
        <dbReference type="EMBL" id="GAA2519160.1"/>
    </source>
</evidence>
<dbReference type="Proteomes" id="UP001499978">
    <property type="component" value="Unassembled WGS sequence"/>
</dbReference>
<evidence type="ECO:0008006" key="3">
    <source>
        <dbReference type="Google" id="ProtNLM"/>
    </source>
</evidence>
<protein>
    <recommendedName>
        <fullName evidence="3">Glycosyltransferase</fullName>
    </recommendedName>
</protein>
<evidence type="ECO:0000313" key="2">
    <source>
        <dbReference type="Proteomes" id="UP001499978"/>
    </source>
</evidence>
<comment type="caution">
    <text evidence="1">The sequence shown here is derived from an EMBL/GenBank/DDBJ whole genome shotgun (WGS) entry which is preliminary data.</text>
</comment>
<organism evidence="1 2">
    <name type="scientific">Pilimelia columellifera subsp. columellifera</name>
    <dbReference type="NCBI Taxonomy" id="706583"/>
    <lineage>
        <taxon>Bacteria</taxon>
        <taxon>Bacillati</taxon>
        <taxon>Actinomycetota</taxon>
        <taxon>Actinomycetes</taxon>
        <taxon>Micromonosporales</taxon>
        <taxon>Micromonosporaceae</taxon>
        <taxon>Pilimelia</taxon>
    </lineage>
</organism>
<accession>A0ABP6AN13</accession>